<comment type="subcellular location">
    <subcellularLocation>
        <location evidence="1">Cell membrane</location>
        <topology evidence="1">Multi-pass membrane protein</topology>
    </subcellularLocation>
</comment>
<keyword evidence="5 7" id="KW-1133">Transmembrane helix</keyword>
<evidence type="ECO:0000256" key="5">
    <source>
        <dbReference type="ARBA" id="ARBA00022989"/>
    </source>
</evidence>
<dbReference type="PANTHER" id="PTHR34583:SF2">
    <property type="entry name" value="ANTIPORTER SUBUNIT MNHC2-RELATED"/>
    <property type="match status" value="1"/>
</dbReference>
<evidence type="ECO:0000256" key="2">
    <source>
        <dbReference type="ARBA" id="ARBA00010388"/>
    </source>
</evidence>
<feature type="transmembrane region" description="Helical" evidence="7">
    <location>
        <begin position="26"/>
        <end position="46"/>
    </location>
</feature>
<feature type="transmembrane region" description="Helical" evidence="7">
    <location>
        <begin position="72"/>
        <end position="94"/>
    </location>
</feature>
<keyword evidence="3" id="KW-1003">Cell membrane</keyword>
<organism evidence="9 10">
    <name type="scientific">Corynebacterium propinquum</name>
    <dbReference type="NCBI Taxonomy" id="43769"/>
    <lineage>
        <taxon>Bacteria</taxon>
        <taxon>Bacillati</taxon>
        <taxon>Actinomycetota</taxon>
        <taxon>Actinomycetes</taxon>
        <taxon>Mycobacteriales</taxon>
        <taxon>Corynebacteriaceae</taxon>
        <taxon>Corynebacterium</taxon>
    </lineage>
</organism>
<evidence type="ECO:0000256" key="3">
    <source>
        <dbReference type="ARBA" id="ARBA00022475"/>
    </source>
</evidence>
<dbReference type="Pfam" id="PF00420">
    <property type="entry name" value="Oxidored_q2"/>
    <property type="match status" value="1"/>
</dbReference>
<keyword evidence="11" id="KW-1185">Reference proteome</keyword>
<dbReference type="GO" id="GO:0005886">
    <property type="term" value="C:plasma membrane"/>
    <property type="evidence" value="ECO:0007669"/>
    <property type="project" value="UniProtKB-SubCell"/>
</dbReference>
<evidence type="ECO:0000313" key="9">
    <source>
        <dbReference type="EMBL" id="MDK4325219.1"/>
    </source>
</evidence>
<accession>A0AAP4BTW2</accession>
<comment type="caution">
    <text evidence="9">The sequence shown here is derived from an EMBL/GenBank/DDBJ whole genome shotgun (WGS) entry which is preliminary data.</text>
</comment>
<dbReference type="InterPro" id="IPR039428">
    <property type="entry name" value="NUOK/Mnh_C1-like"/>
</dbReference>
<keyword evidence="4 7" id="KW-0812">Transmembrane</keyword>
<evidence type="ECO:0000256" key="7">
    <source>
        <dbReference type="SAM" id="Phobius"/>
    </source>
</evidence>
<dbReference type="GeneID" id="64187476"/>
<dbReference type="InterPro" id="IPR050601">
    <property type="entry name" value="CPA3_antiporter_subunitC"/>
</dbReference>
<evidence type="ECO:0000256" key="6">
    <source>
        <dbReference type="ARBA" id="ARBA00023136"/>
    </source>
</evidence>
<dbReference type="AlphaFoldDB" id="A0AAP4BTW2"/>
<reference evidence="9 11" key="1">
    <citation type="submission" date="2023-05" db="EMBL/GenBank/DDBJ databases">
        <title>Metabolic capabilities are highly conserved among human nasal-associated Corynebacterium species in pangenomic analyses.</title>
        <authorList>
            <person name="Tran T.H."/>
            <person name="Roberts A.Q."/>
            <person name="Escapa I.F."/>
            <person name="Gao W."/>
            <person name="Conlan S."/>
            <person name="Kong H."/>
            <person name="Segre J.A."/>
            <person name="Kelly M.S."/>
            <person name="Lemon K.P."/>
        </authorList>
    </citation>
    <scope>NUCLEOTIDE SEQUENCE</scope>
    <source>
        <strain evidence="9">KPL2654</strain>
        <strain evidence="8 11">KPL2811</strain>
    </source>
</reference>
<dbReference type="PANTHER" id="PTHR34583">
    <property type="entry name" value="ANTIPORTER SUBUNIT MNHC2-RELATED"/>
    <property type="match status" value="1"/>
</dbReference>
<evidence type="ECO:0000256" key="1">
    <source>
        <dbReference type="ARBA" id="ARBA00004651"/>
    </source>
</evidence>
<evidence type="ECO:0000313" key="10">
    <source>
        <dbReference type="Proteomes" id="UP001226160"/>
    </source>
</evidence>
<evidence type="ECO:0000256" key="4">
    <source>
        <dbReference type="ARBA" id="ARBA00022692"/>
    </source>
</evidence>
<sequence length="115" mass="12011">MTLAISAGLLVGCAVYLMMRRDMLRIALGFTLLSHGANLILIAAGGTSSRTEPFGSHDTAAVAEAADPLPQALVLTAIVISFSISVLMFVTAAVGKKDDATRPEVNLAREQDVVL</sequence>
<keyword evidence="6 7" id="KW-0472">Membrane</keyword>
<protein>
    <submittedName>
        <fullName evidence="9">Cation:proton antiporter subunit C</fullName>
    </submittedName>
</protein>
<dbReference type="Gene3D" id="1.10.287.3510">
    <property type="match status" value="1"/>
</dbReference>
<gene>
    <name evidence="8" type="ORF">QPX45_01490</name>
    <name evidence="9" type="ORF">QPX54_01630</name>
</gene>
<dbReference type="Proteomes" id="UP001243856">
    <property type="component" value="Unassembled WGS sequence"/>
</dbReference>
<name>A0AAP4BTW2_9CORY</name>
<dbReference type="Proteomes" id="UP001226160">
    <property type="component" value="Unassembled WGS sequence"/>
</dbReference>
<dbReference type="EMBL" id="JASNVK010000001">
    <property type="protein sequence ID" value="MDK4299930.1"/>
    <property type="molecule type" value="Genomic_DNA"/>
</dbReference>
<proteinExistence type="inferred from homology"/>
<evidence type="ECO:0000313" key="11">
    <source>
        <dbReference type="Proteomes" id="UP001243856"/>
    </source>
</evidence>
<dbReference type="RefSeq" id="WP_018119799.1">
    <property type="nucleotide sequence ID" value="NZ_CABIYR010000002.1"/>
</dbReference>
<dbReference type="EMBL" id="JASNVP010000002">
    <property type="protein sequence ID" value="MDK4325219.1"/>
    <property type="molecule type" value="Genomic_DNA"/>
</dbReference>
<evidence type="ECO:0000313" key="8">
    <source>
        <dbReference type="EMBL" id="MDK4299930.1"/>
    </source>
</evidence>
<comment type="similarity">
    <text evidence="2">Belongs to the CPA3 antiporters (TC 2.A.63) subunit C family.</text>
</comment>